<dbReference type="GO" id="GO:0043709">
    <property type="term" value="P:cell adhesion involved in single-species biofilm formation"/>
    <property type="evidence" value="ECO:0007669"/>
    <property type="project" value="TreeGrafter"/>
</dbReference>
<dbReference type="GO" id="GO:0052621">
    <property type="term" value="F:diguanylate cyclase activity"/>
    <property type="evidence" value="ECO:0007669"/>
    <property type="project" value="UniProtKB-EC"/>
</dbReference>
<keyword evidence="4" id="KW-1133">Transmembrane helix</keyword>
<dbReference type="InterPro" id="IPR000160">
    <property type="entry name" value="GGDEF_dom"/>
</dbReference>
<name>A0A840UCD6_9GAMM</name>
<dbReference type="SUPFAM" id="SSF55073">
    <property type="entry name" value="Nucleotide cyclase"/>
    <property type="match status" value="1"/>
</dbReference>
<comment type="catalytic activity">
    <reaction evidence="2">
        <text>2 GTP = 3',3'-c-di-GMP + 2 diphosphate</text>
        <dbReference type="Rhea" id="RHEA:24898"/>
        <dbReference type="ChEBI" id="CHEBI:33019"/>
        <dbReference type="ChEBI" id="CHEBI:37565"/>
        <dbReference type="ChEBI" id="CHEBI:58805"/>
        <dbReference type="EC" id="2.7.7.65"/>
    </reaction>
</comment>
<evidence type="ECO:0000256" key="3">
    <source>
        <dbReference type="SAM" id="MobiDB-lite"/>
    </source>
</evidence>
<evidence type="ECO:0000259" key="5">
    <source>
        <dbReference type="PROSITE" id="PS50887"/>
    </source>
</evidence>
<keyword evidence="4" id="KW-0472">Membrane</keyword>
<dbReference type="SMART" id="SM00267">
    <property type="entry name" value="GGDEF"/>
    <property type="match status" value="1"/>
</dbReference>
<evidence type="ECO:0000256" key="4">
    <source>
        <dbReference type="SAM" id="Phobius"/>
    </source>
</evidence>
<sequence>MPQLAEHTLPDQVSRAGLALLALTSGLCLFLGEPLSAAVAAAGAGLCLTGTPLNRFRHSRPWPQVRIALFTVLVIGLLMALWLGPWSLSHWLYVLPLVTFAVMPERIAAITLAALVAVILIMTQWLVTLPERHQMVTAFALTALLATLFVFLREYRARQLAPLRRTDELTCAASREYLSADLHKEIQRSEREGSNLSVIMIGLDNSADQAEPDEDIQAMLPRVGRYLHSHLRDFDTCYRVNGLEFLAILPGVNTSDAQRTAEQIRKGVSAMMTTQGLRLNVSTGVSGLNIGDDARSLQSNASNALRRARQQNNHRAAPQGPEDIQR</sequence>
<dbReference type="Gene3D" id="3.30.70.270">
    <property type="match status" value="1"/>
</dbReference>
<dbReference type="PROSITE" id="PS50887">
    <property type="entry name" value="GGDEF"/>
    <property type="match status" value="1"/>
</dbReference>
<feature type="compositionally biased region" description="Low complexity" evidence="3">
    <location>
        <begin position="301"/>
        <end position="319"/>
    </location>
</feature>
<organism evidence="6 7">
    <name type="scientific">Marinobacter oulmenensis</name>
    <dbReference type="NCBI Taxonomy" id="643747"/>
    <lineage>
        <taxon>Bacteria</taxon>
        <taxon>Pseudomonadati</taxon>
        <taxon>Pseudomonadota</taxon>
        <taxon>Gammaproteobacteria</taxon>
        <taxon>Pseudomonadales</taxon>
        <taxon>Marinobacteraceae</taxon>
        <taxon>Marinobacter</taxon>
    </lineage>
</organism>
<feature type="domain" description="GGDEF" evidence="5">
    <location>
        <begin position="194"/>
        <end position="321"/>
    </location>
</feature>
<reference evidence="6 7" key="1">
    <citation type="submission" date="2020-08" db="EMBL/GenBank/DDBJ databases">
        <title>Genomic Encyclopedia of Type Strains, Phase IV (KMG-IV): sequencing the most valuable type-strain genomes for metagenomic binning, comparative biology and taxonomic classification.</title>
        <authorList>
            <person name="Goeker M."/>
        </authorList>
    </citation>
    <scope>NUCLEOTIDE SEQUENCE [LARGE SCALE GENOMIC DNA]</scope>
    <source>
        <strain evidence="6 7">DSM 22359</strain>
    </source>
</reference>
<keyword evidence="7" id="KW-1185">Reference proteome</keyword>
<feature type="region of interest" description="Disordered" evidence="3">
    <location>
        <begin position="301"/>
        <end position="326"/>
    </location>
</feature>
<dbReference type="AlphaFoldDB" id="A0A840UCD6"/>
<dbReference type="InterPro" id="IPR050469">
    <property type="entry name" value="Diguanylate_Cyclase"/>
</dbReference>
<protein>
    <recommendedName>
        <fullName evidence="1">diguanylate cyclase</fullName>
        <ecNumber evidence="1">2.7.7.65</ecNumber>
    </recommendedName>
</protein>
<dbReference type="GO" id="GO:1902201">
    <property type="term" value="P:negative regulation of bacterial-type flagellum-dependent cell motility"/>
    <property type="evidence" value="ECO:0007669"/>
    <property type="project" value="TreeGrafter"/>
</dbReference>
<dbReference type="NCBIfam" id="TIGR00254">
    <property type="entry name" value="GGDEF"/>
    <property type="match status" value="1"/>
</dbReference>
<dbReference type="GO" id="GO:0005886">
    <property type="term" value="C:plasma membrane"/>
    <property type="evidence" value="ECO:0007669"/>
    <property type="project" value="TreeGrafter"/>
</dbReference>
<keyword evidence="4" id="KW-0812">Transmembrane</keyword>
<evidence type="ECO:0000256" key="1">
    <source>
        <dbReference type="ARBA" id="ARBA00012528"/>
    </source>
</evidence>
<proteinExistence type="predicted"/>
<dbReference type="InterPro" id="IPR029787">
    <property type="entry name" value="Nucleotide_cyclase"/>
</dbReference>
<evidence type="ECO:0000256" key="2">
    <source>
        <dbReference type="ARBA" id="ARBA00034247"/>
    </source>
</evidence>
<comment type="caution">
    <text evidence="6">The sequence shown here is derived from an EMBL/GenBank/DDBJ whole genome shotgun (WGS) entry which is preliminary data.</text>
</comment>
<dbReference type="EMBL" id="JACHFE010000010">
    <property type="protein sequence ID" value="MBB5322692.1"/>
    <property type="molecule type" value="Genomic_DNA"/>
</dbReference>
<dbReference type="Pfam" id="PF00990">
    <property type="entry name" value="GGDEF"/>
    <property type="match status" value="1"/>
</dbReference>
<dbReference type="InterPro" id="IPR043128">
    <property type="entry name" value="Rev_trsase/Diguanyl_cyclase"/>
</dbReference>
<accession>A0A840UCD6</accession>
<dbReference type="PANTHER" id="PTHR45138">
    <property type="entry name" value="REGULATORY COMPONENTS OF SENSORY TRANSDUCTION SYSTEM"/>
    <property type="match status" value="1"/>
</dbReference>
<dbReference type="CDD" id="cd01949">
    <property type="entry name" value="GGDEF"/>
    <property type="match status" value="1"/>
</dbReference>
<feature type="transmembrane region" description="Helical" evidence="4">
    <location>
        <begin position="133"/>
        <end position="152"/>
    </location>
</feature>
<dbReference type="EC" id="2.7.7.65" evidence="1"/>
<gene>
    <name evidence="6" type="ORF">HNR38_003200</name>
</gene>
<feature type="transmembrane region" description="Helical" evidence="4">
    <location>
        <begin position="107"/>
        <end position="127"/>
    </location>
</feature>
<evidence type="ECO:0000313" key="6">
    <source>
        <dbReference type="EMBL" id="MBB5322692.1"/>
    </source>
</evidence>
<dbReference type="PANTHER" id="PTHR45138:SF9">
    <property type="entry name" value="DIGUANYLATE CYCLASE DGCM-RELATED"/>
    <property type="match status" value="1"/>
</dbReference>
<dbReference type="Proteomes" id="UP000591735">
    <property type="component" value="Unassembled WGS sequence"/>
</dbReference>
<dbReference type="RefSeq" id="WP_183706167.1">
    <property type="nucleotide sequence ID" value="NZ_JACHFE010000010.1"/>
</dbReference>
<feature type="transmembrane region" description="Helical" evidence="4">
    <location>
        <begin position="67"/>
        <end position="95"/>
    </location>
</feature>
<evidence type="ECO:0000313" key="7">
    <source>
        <dbReference type="Proteomes" id="UP000591735"/>
    </source>
</evidence>